<dbReference type="GO" id="GO:0046872">
    <property type="term" value="F:metal ion binding"/>
    <property type="evidence" value="ECO:0007669"/>
    <property type="project" value="UniProtKB-KW"/>
</dbReference>
<evidence type="ECO:0000256" key="2">
    <source>
        <dbReference type="ARBA" id="ARBA00022723"/>
    </source>
</evidence>
<name>A0A2P6NJ01_9EUKA</name>
<keyword evidence="5" id="KW-1185">Reference proteome</keyword>
<evidence type="ECO:0000313" key="5">
    <source>
        <dbReference type="Proteomes" id="UP000241769"/>
    </source>
</evidence>
<dbReference type="EMBL" id="MDYQ01000073">
    <property type="protein sequence ID" value="PRP83935.1"/>
    <property type="molecule type" value="Genomic_DNA"/>
</dbReference>
<protein>
    <recommendedName>
        <fullName evidence="3">DDE Tnp4 domain-containing protein</fullName>
    </recommendedName>
</protein>
<dbReference type="Proteomes" id="UP000241769">
    <property type="component" value="Unassembled WGS sequence"/>
</dbReference>
<organism evidence="4 5">
    <name type="scientific">Planoprotostelium fungivorum</name>
    <dbReference type="NCBI Taxonomy" id="1890364"/>
    <lineage>
        <taxon>Eukaryota</taxon>
        <taxon>Amoebozoa</taxon>
        <taxon>Evosea</taxon>
        <taxon>Variosea</taxon>
        <taxon>Cavosteliida</taxon>
        <taxon>Cavosteliaceae</taxon>
        <taxon>Planoprotostelium</taxon>
    </lineage>
</organism>
<evidence type="ECO:0000259" key="3">
    <source>
        <dbReference type="Pfam" id="PF13359"/>
    </source>
</evidence>
<dbReference type="InterPro" id="IPR027806">
    <property type="entry name" value="HARBI1_dom"/>
</dbReference>
<evidence type="ECO:0000256" key="1">
    <source>
        <dbReference type="ARBA" id="ARBA00001968"/>
    </source>
</evidence>
<feature type="domain" description="DDE Tnp4" evidence="3">
    <location>
        <begin position="194"/>
        <end position="279"/>
    </location>
</feature>
<comment type="cofactor">
    <cofactor evidence="1">
        <name>a divalent metal cation</name>
        <dbReference type="ChEBI" id="CHEBI:60240"/>
    </cofactor>
</comment>
<dbReference type="InParanoid" id="A0A2P6NJ01"/>
<comment type="caution">
    <text evidence="4">The sequence shown here is derived from an EMBL/GenBank/DDBJ whole genome shotgun (WGS) entry which is preliminary data.</text>
</comment>
<dbReference type="OrthoDB" id="2415966at2759"/>
<keyword evidence="2" id="KW-0479">Metal-binding</keyword>
<reference evidence="4 5" key="1">
    <citation type="journal article" date="2018" name="Genome Biol. Evol.">
        <title>Multiple Roots of Fruiting Body Formation in Amoebozoa.</title>
        <authorList>
            <person name="Hillmann F."/>
            <person name="Forbes G."/>
            <person name="Novohradska S."/>
            <person name="Ferling I."/>
            <person name="Riege K."/>
            <person name="Groth M."/>
            <person name="Westermann M."/>
            <person name="Marz M."/>
            <person name="Spaller T."/>
            <person name="Winckler T."/>
            <person name="Schaap P."/>
            <person name="Glockner G."/>
        </authorList>
    </citation>
    <scope>NUCLEOTIDE SEQUENCE [LARGE SCALE GENOMIC DNA]</scope>
    <source>
        <strain evidence="4 5">Jena</strain>
    </source>
</reference>
<accession>A0A2P6NJ01</accession>
<gene>
    <name evidence="4" type="ORF">PROFUN_08872</name>
</gene>
<proteinExistence type="predicted"/>
<dbReference type="AlphaFoldDB" id="A0A2P6NJ01"/>
<evidence type="ECO:0000313" key="4">
    <source>
        <dbReference type="EMBL" id="PRP83935.1"/>
    </source>
</evidence>
<dbReference type="Pfam" id="PF13359">
    <property type="entry name" value="DDE_Tnp_4"/>
    <property type="match status" value="1"/>
</dbReference>
<sequence>MNDTHDIIDLTHDTYDTNNTHTQRHDGLITFSFRSLIIPANSTKPSLVITTTAFNIHPGFSAGWLAVAFMYIKGYPTLDQGTIYGMSSRQLLRVVRATVNLLHGSLRMPDFSDRHDDQTMSLESDEGYGAIDCTLCPASKPNDWAVARRYYSAKHKMNGIKYEVKCLLTPYTLLRVADCMFSHYWPNLLGQRPSRGSIHDLQVARNSGFYRKAYNIFRMTGLKIYGDAGYQGASWAILPFTERYGEIYNYAHSGRRIIVEQVFHRLKSYRTLTISQYIQTASIAHFSVLREGSKKRKPYKHKRLAIQR</sequence>